<comment type="function">
    <text evidence="8">Catalyzes the complex heterocyclic radical-mediated conversion of 6-carboxy-5,6,7,8-tetrahydropterin (CPH4) to 7-carboxy-7-deazaguanine (CDG), a step common to the biosynthetic pathways of all 7-deazapurine-containing compounds.</text>
</comment>
<keyword evidence="6 8" id="KW-0411">Iron-sulfur</keyword>
<organism evidence="10 11">
    <name type="scientific">Veillonella magna</name>
    <dbReference type="NCBI Taxonomy" id="464322"/>
    <lineage>
        <taxon>Bacteria</taxon>
        <taxon>Bacillati</taxon>
        <taxon>Bacillota</taxon>
        <taxon>Negativicutes</taxon>
        <taxon>Veillonellales</taxon>
        <taxon>Veillonellaceae</taxon>
        <taxon>Veillonella</taxon>
    </lineage>
</organism>
<keyword evidence="7 8" id="KW-0456">Lyase</keyword>
<comment type="subunit">
    <text evidence="8">Homodimer.</text>
</comment>
<dbReference type="InterPro" id="IPR058240">
    <property type="entry name" value="rSAM_sf"/>
</dbReference>
<comment type="caution">
    <text evidence="10">The sequence shown here is derived from an EMBL/GenBank/DDBJ whole genome shotgun (WGS) entry which is preliminary data.</text>
</comment>
<comment type="catalytic activity">
    <reaction evidence="8">
        <text>6-carboxy-5,6,7,8-tetrahydropterin + H(+) = 7-carboxy-7-carbaguanine + NH4(+)</text>
        <dbReference type="Rhea" id="RHEA:27974"/>
        <dbReference type="ChEBI" id="CHEBI:15378"/>
        <dbReference type="ChEBI" id="CHEBI:28938"/>
        <dbReference type="ChEBI" id="CHEBI:61032"/>
        <dbReference type="ChEBI" id="CHEBI:61036"/>
        <dbReference type="EC" id="4.3.99.3"/>
    </reaction>
</comment>
<accession>A0ABS2GIV3</accession>
<comment type="pathway">
    <text evidence="8">Purine metabolism; 7-cyano-7-deazaguanine biosynthesis.</text>
</comment>
<dbReference type="SUPFAM" id="SSF102114">
    <property type="entry name" value="Radical SAM enzymes"/>
    <property type="match status" value="1"/>
</dbReference>
<comment type="cofactor">
    <cofactor evidence="8">
        <name>[4Fe-4S] cluster</name>
        <dbReference type="ChEBI" id="CHEBI:49883"/>
    </cofactor>
    <text evidence="8">Binds 1 [4Fe-4S] cluster. The cluster is coordinated with 3 cysteines and an exchangeable S-adenosyl-L-methionine.</text>
</comment>
<comment type="caution">
    <text evidence="8">Lacks conserved residue(s) required for the propagation of feature annotation.</text>
</comment>
<keyword evidence="8" id="KW-0671">Queuosine biosynthesis</keyword>
<reference evidence="10 11" key="1">
    <citation type="journal article" date="2021" name="Sci. Rep.">
        <title>The distribution of antibiotic resistance genes in chicken gut microbiota commensals.</title>
        <authorList>
            <person name="Juricova H."/>
            <person name="Matiasovicova J."/>
            <person name="Kubasova T."/>
            <person name="Cejkova D."/>
            <person name="Rychlik I."/>
        </authorList>
    </citation>
    <scope>NUCLEOTIDE SEQUENCE [LARGE SCALE GENOMIC DNA]</scope>
    <source>
        <strain evidence="10 11">An537</strain>
    </source>
</reference>
<dbReference type="PROSITE" id="PS51918">
    <property type="entry name" value="RADICAL_SAM"/>
    <property type="match status" value="1"/>
</dbReference>
<keyword evidence="3 8" id="KW-0479">Metal-binding</keyword>
<sequence>MTLNVVELFSSIEGEGSRQGFPCSFLRLYDCNIRCSYCDTTYSYDGAPHESMTLEEVAHALRQMGHRYITITGGEPLLQAPAVVALIKMLSAEGSYEFNIETNGTLLPPLITDNVFYTYDYKCPSSLVEDMMNLDVFQHMTSRDVLKFVVGSIDDLYTMRDIIATYHPIASVFVSPVFGAIEPKTIVEFLLEHKLDDVKVQLQIHKFIWDPSATGV</sequence>
<keyword evidence="1 8" id="KW-0004">4Fe-4S</keyword>
<dbReference type="Proteomes" id="UP000707138">
    <property type="component" value="Unassembled WGS sequence"/>
</dbReference>
<evidence type="ECO:0000313" key="10">
    <source>
        <dbReference type="EMBL" id="MBM6913442.1"/>
    </source>
</evidence>
<dbReference type="PANTHER" id="PTHR42836:SF1">
    <property type="entry name" value="7-CARBOXY-7-DEAZAGUANINE SYNTHASE"/>
    <property type="match status" value="1"/>
</dbReference>
<dbReference type="PIRSF" id="PIRSF000370">
    <property type="entry name" value="QueE"/>
    <property type="match status" value="1"/>
</dbReference>
<dbReference type="InterPro" id="IPR013785">
    <property type="entry name" value="Aldolase_TIM"/>
</dbReference>
<dbReference type="Pfam" id="PF04055">
    <property type="entry name" value="Radical_SAM"/>
    <property type="match status" value="1"/>
</dbReference>
<feature type="binding site" evidence="8">
    <location>
        <position position="38"/>
    </location>
    <ligand>
        <name>[4Fe-4S] cluster</name>
        <dbReference type="ChEBI" id="CHEBI:49883"/>
        <note>4Fe-4S-S-AdoMet</note>
    </ligand>
</feature>
<evidence type="ECO:0000256" key="1">
    <source>
        <dbReference type="ARBA" id="ARBA00022485"/>
    </source>
</evidence>
<evidence type="ECO:0000256" key="3">
    <source>
        <dbReference type="ARBA" id="ARBA00022723"/>
    </source>
</evidence>
<feature type="binding site" evidence="8">
    <location>
        <position position="35"/>
    </location>
    <ligand>
        <name>[4Fe-4S] cluster</name>
        <dbReference type="ChEBI" id="CHEBI:49883"/>
        <note>4Fe-4S-S-AdoMet</note>
    </ligand>
</feature>
<dbReference type="HAMAP" id="MF_00917">
    <property type="entry name" value="QueE"/>
    <property type="match status" value="1"/>
</dbReference>
<comment type="cofactor">
    <cofactor evidence="8">
        <name>S-adenosyl-L-methionine</name>
        <dbReference type="ChEBI" id="CHEBI:59789"/>
    </cofactor>
    <text evidence="8">Binds 1 S-adenosyl-L-methionine per subunit.</text>
</comment>
<feature type="binding site" evidence="8">
    <location>
        <begin position="12"/>
        <end position="14"/>
    </location>
    <ligand>
        <name>substrate</name>
    </ligand>
</feature>
<dbReference type="SFLD" id="SFLDS00029">
    <property type="entry name" value="Radical_SAM"/>
    <property type="match status" value="1"/>
</dbReference>
<feature type="binding site" evidence="8">
    <location>
        <begin position="37"/>
        <end position="39"/>
    </location>
    <ligand>
        <name>S-adenosyl-L-methionine</name>
        <dbReference type="ChEBI" id="CHEBI:59789"/>
    </ligand>
</feature>
<keyword evidence="11" id="KW-1185">Reference proteome</keyword>
<feature type="binding site" evidence="8">
    <location>
        <position position="72"/>
    </location>
    <ligand>
        <name>substrate</name>
    </ligand>
</feature>
<keyword evidence="4 8" id="KW-0460">Magnesium</keyword>
<dbReference type="EMBL" id="JACJLA010000020">
    <property type="protein sequence ID" value="MBM6913442.1"/>
    <property type="molecule type" value="Genomic_DNA"/>
</dbReference>
<keyword evidence="2 8" id="KW-0949">S-adenosyl-L-methionine</keyword>
<evidence type="ECO:0000313" key="11">
    <source>
        <dbReference type="Proteomes" id="UP000707138"/>
    </source>
</evidence>
<feature type="binding site" evidence="8">
    <location>
        <position position="27"/>
    </location>
    <ligand>
        <name>substrate</name>
    </ligand>
</feature>
<feature type="binding site" evidence="8">
    <location>
        <position position="40"/>
    </location>
    <ligand>
        <name>Mg(2+)</name>
        <dbReference type="ChEBI" id="CHEBI:18420"/>
    </ligand>
</feature>
<dbReference type="SFLD" id="SFLDG01067">
    <property type="entry name" value="SPASM/twitch_domain_containing"/>
    <property type="match status" value="1"/>
</dbReference>
<evidence type="ECO:0000256" key="8">
    <source>
        <dbReference type="HAMAP-Rule" id="MF_00917"/>
    </source>
</evidence>
<dbReference type="CDD" id="cd01335">
    <property type="entry name" value="Radical_SAM"/>
    <property type="match status" value="1"/>
</dbReference>
<proteinExistence type="inferred from homology"/>
<feature type="domain" description="Radical SAM core" evidence="9">
    <location>
        <begin position="15"/>
        <end position="211"/>
    </location>
</feature>
<comment type="similarity">
    <text evidence="8">Belongs to the radical SAM superfamily. 7-carboxy-7-deazaguanine synthase family.</text>
</comment>
<dbReference type="InterPro" id="IPR007197">
    <property type="entry name" value="rSAM"/>
</dbReference>
<dbReference type="InterPro" id="IPR024924">
    <property type="entry name" value="7-CO-7-deazaguanine_synth-like"/>
</dbReference>
<feature type="binding site" evidence="8">
    <location>
        <position position="74"/>
    </location>
    <ligand>
        <name>S-adenosyl-L-methionine</name>
        <dbReference type="ChEBI" id="CHEBI:59789"/>
    </ligand>
</feature>
<evidence type="ECO:0000256" key="2">
    <source>
        <dbReference type="ARBA" id="ARBA00022691"/>
    </source>
</evidence>
<dbReference type="PANTHER" id="PTHR42836">
    <property type="entry name" value="7-CARBOXY-7-DEAZAGUANINE SYNTHASE"/>
    <property type="match status" value="1"/>
</dbReference>
<name>A0ABS2GIV3_9FIRM</name>
<gene>
    <name evidence="8" type="primary">queE</name>
    <name evidence="10" type="ORF">H6A01_08955</name>
</gene>
<keyword evidence="5 8" id="KW-0408">Iron</keyword>
<comment type="cofactor">
    <cofactor evidence="8">
        <name>Mg(2+)</name>
        <dbReference type="ChEBI" id="CHEBI:18420"/>
    </cofactor>
</comment>
<evidence type="ECO:0000259" key="9">
    <source>
        <dbReference type="PROSITE" id="PS51918"/>
    </source>
</evidence>
<evidence type="ECO:0000256" key="5">
    <source>
        <dbReference type="ARBA" id="ARBA00023004"/>
    </source>
</evidence>
<evidence type="ECO:0000256" key="7">
    <source>
        <dbReference type="ARBA" id="ARBA00023239"/>
    </source>
</evidence>
<evidence type="ECO:0000256" key="4">
    <source>
        <dbReference type="ARBA" id="ARBA00022842"/>
    </source>
</evidence>
<evidence type="ECO:0000256" key="6">
    <source>
        <dbReference type="ARBA" id="ARBA00023014"/>
    </source>
</evidence>
<dbReference type="Gene3D" id="3.20.20.70">
    <property type="entry name" value="Aldolase class I"/>
    <property type="match status" value="1"/>
</dbReference>
<protein>
    <recommendedName>
        <fullName evidence="8">7-carboxy-7-deazaguanine synthase</fullName>
        <shortName evidence="8">CDG synthase</shortName>
        <ecNumber evidence="8">4.3.99.3</ecNumber>
    </recommendedName>
    <alternativeName>
        <fullName evidence="8">Queuosine biosynthesis protein QueE</fullName>
    </alternativeName>
</protein>
<dbReference type="EC" id="4.3.99.3" evidence="8"/>
<feature type="binding site" evidence="8">
    <location>
        <position position="31"/>
    </location>
    <ligand>
        <name>[4Fe-4S] cluster</name>
        <dbReference type="ChEBI" id="CHEBI:49883"/>
        <note>4Fe-4S-S-AdoMet</note>
    </ligand>
</feature>